<dbReference type="PROSITE" id="PS00107">
    <property type="entry name" value="PROTEIN_KINASE_ATP"/>
    <property type="match status" value="1"/>
</dbReference>
<dbReference type="GO" id="GO:0004674">
    <property type="term" value="F:protein serine/threonine kinase activity"/>
    <property type="evidence" value="ECO:0007669"/>
    <property type="project" value="UniProtKB-KW"/>
</dbReference>
<evidence type="ECO:0000259" key="11">
    <source>
        <dbReference type="PROSITE" id="PS50011"/>
    </source>
</evidence>
<dbReference type="Gene3D" id="2.60.40.10">
    <property type="entry name" value="Immunoglobulins"/>
    <property type="match status" value="1"/>
</dbReference>
<keyword evidence="5" id="KW-0418">Kinase</keyword>
<dbReference type="InterPro" id="IPR008271">
    <property type="entry name" value="Ser/Thr_kinase_AS"/>
</dbReference>
<dbReference type="AlphaFoldDB" id="A0A9R0WXR2"/>
<evidence type="ECO:0000256" key="8">
    <source>
        <dbReference type="ARBA" id="ARBA00048679"/>
    </source>
</evidence>
<dbReference type="PROSITE" id="PS00108">
    <property type="entry name" value="PROTEIN_KINASE_ST"/>
    <property type="match status" value="1"/>
</dbReference>
<evidence type="ECO:0000256" key="10">
    <source>
        <dbReference type="RuleBase" id="RU000304"/>
    </source>
</evidence>
<organism evidence="13 14">
    <name type="scientific">Triticum turgidum subsp. durum</name>
    <name type="common">Durum wheat</name>
    <name type="synonym">Triticum durum</name>
    <dbReference type="NCBI Taxonomy" id="4567"/>
    <lineage>
        <taxon>Eukaryota</taxon>
        <taxon>Viridiplantae</taxon>
        <taxon>Streptophyta</taxon>
        <taxon>Embryophyta</taxon>
        <taxon>Tracheophyta</taxon>
        <taxon>Spermatophyta</taxon>
        <taxon>Magnoliopsida</taxon>
        <taxon>Liliopsida</taxon>
        <taxon>Poales</taxon>
        <taxon>Poaceae</taxon>
        <taxon>BOP clade</taxon>
        <taxon>Pooideae</taxon>
        <taxon>Triticodae</taxon>
        <taxon>Triticeae</taxon>
        <taxon>Triticinae</taxon>
        <taxon>Triticum</taxon>
    </lineage>
</organism>
<evidence type="ECO:0000256" key="4">
    <source>
        <dbReference type="ARBA" id="ARBA00022741"/>
    </source>
</evidence>
<keyword evidence="3" id="KW-0808">Transferase</keyword>
<dbReference type="Gene3D" id="1.10.510.10">
    <property type="entry name" value="Transferase(Phosphotransferase) domain 1"/>
    <property type="match status" value="1"/>
</dbReference>
<accession>A0A9R0WXR2</accession>
<feature type="domain" description="MSP" evidence="12">
    <location>
        <begin position="361"/>
        <end position="479"/>
    </location>
</feature>
<dbReference type="PROSITE" id="PS50202">
    <property type="entry name" value="MSP"/>
    <property type="match status" value="1"/>
</dbReference>
<dbReference type="InterPro" id="IPR013783">
    <property type="entry name" value="Ig-like_fold"/>
</dbReference>
<evidence type="ECO:0000256" key="3">
    <source>
        <dbReference type="ARBA" id="ARBA00022679"/>
    </source>
</evidence>
<dbReference type="SUPFAM" id="SSF49354">
    <property type="entry name" value="PapD-like"/>
    <property type="match status" value="1"/>
</dbReference>
<sequence>MDYLSEKMTLSDSNAKAIQLHLLRTITEGFAEKLKVGSGGYGEVYKGLLNGDEIAVKQLFPVPGLNDEAFDNEFRNLKKVQHKNVIQMIGYCYEISHRDVEYQGQFVWAQVIDRALCFEYIKGGSLVSHISDESCIHDWPTTYKIIHGACEGLHYLHKGQERKIFHLDLKPDNVLLDEDFVPKIGDFGLSKLFGSSYTHQLSSWVHATRIHKQLPCSPKNDVFSLGAIIFHMMAGKKGCQEYWDARQRPNFSAKIQQEFIGSVQEYWKTKMLATEGYRWDETDLLGVTTCIDMAMRCVENERDKRPYMKDFISELNKLDSEVVEMLKKDPKPLICQLKRKNRVNDLEVVKQHKSLNDLGKDIWVDPSVELRFPFEPKDISCCLQLTNKAASSYIAFNMNIGVNKYRAQPSKGILAPCSKCYITLTLRGQEEPPPNIQCVDVLVMQGIRASVNFRADEITQDFLAKASAMDEVILPIVYVPWTTSLCLNRETRGM</sequence>
<evidence type="ECO:0000256" key="5">
    <source>
        <dbReference type="ARBA" id="ARBA00022777"/>
    </source>
</evidence>
<keyword evidence="4 9" id="KW-0547">Nucleotide-binding</keyword>
<dbReference type="Gramene" id="TRITD5Bv1G002080.1">
    <property type="protein sequence ID" value="TRITD5Bv1G002080.1"/>
    <property type="gene ID" value="TRITD5Bv1G002080"/>
</dbReference>
<dbReference type="InterPro" id="IPR017441">
    <property type="entry name" value="Protein_kinase_ATP_BS"/>
</dbReference>
<feature type="domain" description="Protein kinase" evidence="11">
    <location>
        <begin position="30"/>
        <end position="323"/>
    </location>
</feature>
<keyword evidence="14" id="KW-1185">Reference proteome</keyword>
<reference evidence="13 14" key="1">
    <citation type="submission" date="2017-09" db="EMBL/GenBank/DDBJ databases">
        <authorList>
            <consortium name="International Durum Wheat Genome Sequencing Consortium (IDWGSC)"/>
            <person name="Milanesi L."/>
        </authorList>
    </citation>
    <scope>NUCLEOTIDE SEQUENCE [LARGE SCALE GENOMIC DNA]</scope>
    <source>
        <strain evidence="14">cv. Svevo</strain>
    </source>
</reference>
<dbReference type="PANTHER" id="PTHR45707">
    <property type="entry name" value="C2 CALCIUM/LIPID-BINDING PLANT PHOSPHORIBOSYLTRANSFERASE FAMILY PROTEIN"/>
    <property type="match status" value="1"/>
</dbReference>
<dbReference type="Proteomes" id="UP000324705">
    <property type="component" value="Chromosome 5B"/>
</dbReference>
<dbReference type="PANTHER" id="PTHR45707:SF46">
    <property type="entry name" value="PROTEIN KINASE DOMAIN-CONTAINING PROTEIN"/>
    <property type="match status" value="1"/>
</dbReference>
<proteinExistence type="inferred from homology"/>
<dbReference type="Gene3D" id="3.30.200.20">
    <property type="entry name" value="Phosphorylase Kinase, domain 1"/>
    <property type="match status" value="1"/>
</dbReference>
<evidence type="ECO:0000256" key="7">
    <source>
        <dbReference type="ARBA" id="ARBA00047899"/>
    </source>
</evidence>
<dbReference type="EMBL" id="LT934120">
    <property type="protein sequence ID" value="VAI26330.1"/>
    <property type="molecule type" value="Genomic_DNA"/>
</dbReference>
<keyword evidence="2 10" id="KW-0723">Serine/threonine-protein kinase</keyword>
<name>A0A9R0WXR2_TRITD</name>
<dbReference type="SMART" id="SM00220">
    <property type="entry name" value="S_TKc"/>
    <property type="match status" value="1"/>
</dbReference>
<dbReference type="PROSITE" id="PS50011">
    <property type="entry name" value="PROTEIN_KINASE_DOM"/>
    <property type="match status" value="1"/>
</dbReference>
<evidence type="ECO:0000256" key="6">
    <source>
        <dbReference type="ARBA" id="ARBA00022840"/>
    </source>
</evidence>
<dbReference type="InterPro" id="IPR000719">
    <property type="entry name" value="Prot_kinase_dom"/>
</dbReference>
<protein>
    <recommendedName>
        <fullName evidence="1">non-specific serine/threonine protein kinase</fullName>
        <ecNumber evidence="1">2.7.11.1</ecNumber>
    </recommendedName>
</protein>
<dbReference type="GO" id="GO:0005524">
    <property type="term" value="F:ATP binding"/>
    <property type="evidence" value="ECO:0007669"/>
    <property type="project" value="UniProtKB-UniRule"/>
</dbReference>
<dbReference type="InterPro" id="IPR000535">
    <property type="entry name" value="MSP_dom"/>
</dbReference>
<evidence type="ECO:0000259" key="12">
    <source>
        <dbReference type="PROSITE" id="PS50202"/>
    </source>
</evidence>
<comment type="similarity">
    <text evidence="10">Belongs to the protein kinase superfamily.</text>
</comment>
<dbReference type="Pfam" id="PF00069">
    <property type="entry name" value="Pkinase"/>
    <property type="match status" value="1"/>
</dbReference>
<dbReference type="InterPro" id="IPR008962">
    <property type="entry name" value="PapD-like_sf"/>
</dbReference>
<dbReference type="SUPFAM" id="SSF56112">
    <property type="entry name" value="Protein kinase-like (PK-like)"/>
    <property type="match status" value="1"/>
</dbReference>
<dbReference type="Pfam" id="PF00635">
    <property type="entry name" value="Motile_Sperm"/>
    <property type="match status" value="1"/>
</dbReference>
<gene>
    <name evidence="13" type="ORF">TRITD_5Bv1G002080</name>
</gene>
<comment type="catalytic activity">
    <reaction evidence="7">
        <text>L-threonyl-[protein] + ATP = O-phospho-L-threonyl-[protein] + ADP + H(+)</text>
        <dbReference type="Rhea" id="RHEA:46608"/>
        <dbReference type="Rhea" id="RHEA-COMP:11060"/>
        <dbReference type="Rhea" id="RHEA-COMP:11605"/>
        <dbReference type="ChEBI" id="CHEBI:15378"/>
        <dbReference type="ChEBI" id="CHEBI:30013"/>
        <dbReference type="ChEBI" id="CHEBI:30616"/>
        <dbReference type="ChEBI" id="CHEBI:61977"/>
        <dbReference type="ChEBI" id="CHEBI:456216"/>
        <dbReference type="EC" id="2.7.11.1"/>
    </reaction>
</comment>
<dbReference type="EC" id="2.7.11.1" evidence="1"/>
<feature type="binding site" evidence="9">
    <location>
        <position position="57"/>
    </location>
    <ligand>
        <name>ATP</name>
        <dbReference type="ChEBI" id="CHEBI:30616"/>
    </ligand>
</feature>
<evidence type="ECO:0000256" key="9">
    <source>
        <dbReference type="PROSITE-ProRule" id="PRU10141"/>
    </source>
</evidence>
<dbReference type="FunFam" id="1.10.510.10:FF:001023">
    <property type="entry name" value="Os07g0541700 protein"/>
    <property type="match status" value="1"/>
</dbReference>
<evidence type="ECO:0000256" key="1">
    <source>
        <dbReference type="ARBA" id="ARBA00012513"/>
    </source>
</evidence>
<comment type="catalytic activity">
    <reaction evidence="8">
        <text>L-seryl-[protein] + ATP = O-phospho-L-seryl-[protein] + ADP + H(+)</text>
        <dbReference type="Rhea" id="RHEA:17989"/>
        <dbReference type="Rhea" id="RHEA-COMP:9863"/>
        <dbReference type="Rhea" id="RHEA-COMP:11604"/>
        <dbReference type="ChEBI" id="CHEBI:15378"/>
        <dbReference type="ChEBI" id="CHEBI:29999"/>
        <dbReference type="ChEBI" id="CHEBI:30616"/>
        <dbReference type="ChEBI" id="CHEBI:83421"/>
        <dbReference type="ChEBI" id="CHEBI:456216"/>
        <dbReference type="EC" id="2.7.11.1"/>
    </reaction>
</comment>
<evidence type="ECO:0000256" key="2">
    <source>
        <dbReference type="ARBA" id="ARBA00022527"/>
    </source>
</evidence>
<evidence type="ECO:0000313" key="14">
    <source>
        <dbReference type="Proteomes" id="UP000324705"/>
    </source>
</evidence>
<dbReference type="InterPro" id="IPR011009">
    <property type="entry name" value="Kinase-like_dom_sf"/>
</dbReference>
<keyword evidence="6 9" id="KW-0067">ATP-binding</keyword>
<evidence type="ECO:0000313" key="13">
    <source>
        <dbReference type="EMBL" id="VAI26330.1"/>
    </source>
</evidence>